<protein>
    <submittedName>
        <fullName evidence="1">Uncharacterized protein</fullName>
    </submittedName>
</protein>
<proteinExistence type="predicted"/>
<reference evidence="1" key="1">
    <citation type="submission" date="2018-05" db="EMBL/GenBank/DDBJ databases">
        <authorList>
            <person name="Lanie J.A."/>
            <person name="Ng W.-L."/>
            <person name="Kazmierczak K.M."/>
            <person name="Andrzejewski T.M."/>
            <person name="Davidsen T.M."/>
            <person name="Wayne K.J."/>
            <person name="Tettelin H."/>
            <person name="Glass J.I."/>
            <person name="Rusch D."/>
            <person name="Podicherti R."/>
            <person name="Tsui H.-C.T."/>
            <person name="Winkler M.E."/>
        </authorList>
    </citation>
    <scope>NUCLEOTIDE SEQUENCE</scope>
    <source>
        <strain evidence="1">KNB</strain>
    </source>
</reference>
<dbReference type="EMBL" id="LS423452">
    <property type="protein sequence ID" value="SPS06207.1"/>
    <property type="molecule type" value="Genomic_DNA"/>
</dbReference>
<organism evidence="1">
    <name type="scientific">Candidatus Nitrotoga fabula</name>
    <dbReference type="NCBI Taxonomy" id="2182327"/>
    <lineage>
        <taxon>Bacteria</taxon>
        <taxon>Pseudomonadati</taxon>
        <taxon>Pseudomonadota</taxon>
        <taxon>Betaproteobacteria</taxon>
        <taxon>Nitrosomonadales</taxon>
        <taxon>Gallionellaceae</taxon>
        <taxon>Candidatus Nitrotoga</taxon>
    </lineage>
</organism>
<evidence type="ECO:0000313" key="1">
    <source>
        <dbReference type="EMBL" id="SPS06207.1"/>
    </source>
</evidence>
<dbReference type="AlphaFoldDB" id="A0A2X0QXC0"/>
<gene>
    <name evidence="1" type="ORF">NITFAB_1797</name>
</gene>
<name>A0A2X0QXC0_9PROT</name>
<accession>A0A2X0QXC0</accession>
<sequence>MATYPVFPTRVGADPIPVNGIEIDRAEDGTAYGRSFYTDDKRRFEIEHPGLTSTQKTTLETFYSDNRLLEIDYESPVDGQTYTCLFTGRPIFSLMPGKRFWTAKVRLEEV</sequence>